<dbReference type="InterPro" id="IPR015425">
    <property type="entry name" value="FH2_Formin"/>
</dbReference>
<feature type="region of interest" description="Disordered" evidence="3">
    <location>
        <begin position="955"/>
        <end position="1099"/>
    </location>
</feature>
<dbReference type="Proteomes" id="UP001314205">
    <property type="component" value="Unassembled WGS sequence"/>
</dbReference>
<dbReference type="Gene3D" id="1.20.58.2220">
    <property type="entry name" value="Formin, FH2 domain"/>
    <property type="match status" value="1"/>
</dbReference>
<sequence>MGNTQANEKQSKTGKSPAKGKHFMRNLNKKGSIKESKKRARKKSNAKRETFDREFDKTPDSDNNETIEASDNDMAECVFKTSCRGAGGMETSSVQSEVTVSRCEARAERRSPTRDQSQPPLNDSNSESVFTEPLTPLAVELNQCYYSAESDSAHDEPFRTLTPTQINALIDVSPENDWPVVNMPHANATTPQHDIEKEIKSDIFDENCETSVNERTMGSILSRSKQDNLEPNECSHDFLENRLKACPGQTSFTLSKHRKVDLPPVTACERSLAVIDNDKDRRHSSLSEAPVTESNVLRKVASLTLDKLTDSKVVRPKFVPEKLDFQLYEKFEGQMLLNWFMSSIAENSHLKNLLSTQDLKNIGIQYCTHLLAAGVLRQISDKDAPTENVFKPNLMYYWTHMEAPALQPVTPGRLQMCTWPPDKEINQIARDNSTFYSSMETDQFSKGYQNNIEEINDINEAKVVISQLRKKLQDLEYQLQKEKINNQIEILNKNLQNSFISLPESNYIKDKVGLFVDRANKEVQTSKTINEINNLTSRTQICPPKYDSQIRRNSNDDNTLGISRLAFKNGISVNESENEKRSEKIENYCKLNKSREYNKPIGKDGYFENIDNNNLLIDSEAQSLPVSSYDIFHDHQNISLIATCESSSDNSFASTYTSSELINNRSNNENILNLQKNEIIVQNATCATDKYVTKTIFSKIDQYTSSDINQTLQEDNCEILQKDVHNLSQPNSQTSLTETKDVSSDDAHNLPITLKLSKSIFEPNEEVSSLPPPSPGKTPSPPPAPGTHSITPELMTPAPYITPTQSKSFTLSVSPLTPSSDAISETNTISQSLSVPVSNEEKSPLIKSETPKTNKPLSTYLDKCSAQLLISERDNEGTTFSSELGHQISLSVLDTIITTSTTGDETCLQNTPSTPDVIPPPSQSPPLNDRDQFTSKIPMSVSMPTAKAVAPLVPSIPDLDSQSSAMPESIPPPSPTPGISPPPSPTPGISPRPPPPPMSGIGQAPFPMTGTGPPPPPMPGTGQAPPPPPMPGMNTPPPLTPGLGPPPPPMPGMGPPPPLTPGLGPPPPPMPGMGPPPPPMPGMGPPPPPMPGMGPPPPPMPSMGPPPPPMPGVSPLPPPMPVMGPPPPPMPGMGPPPPPMPGMGPPPPLMPGTCPPPPPMPGVGQTLTSGSNIHPPPLPPHIPGSNIPAPPGVVSQQAGPLPFPTPPVGGWNMQRATLRKTPVKPAAPMKPLYWTRILAAPVKPISQGEPDPAGLKPLWLEIEETNLDNIDEFTDLFSRQVVKAPVKKKVEVKAKIQPVKLLDSKRSQNVGILAQSLHLEFSEIENAIYNFDTSVVSLETLQQIYDLRASDEELMQIKEHLKNKPDIPLDKPEAFLHDLSGIPNFAERISCFMFQAEFEDAVNTTMHKLDNLKHTCEFLITSEPLKQLFAIILTLGNYMNGGNCQRGQADGFGLEILAKLKDVKSKQSQVTLLHFIVRTYMRARGGALAAGCALPVPEPGDVARAAALDFADVAAHLHALRTRLQACREQTKKVIECDAQRNEDGNSPSGENTKRLEVFKEKMTTFLDAAEEKLKTENDNLEECRAKFIATMKFYQYTPKCGKVEDCEPKEFFSLWTSFCSDFKDIFKKEEQIAIKEKLKETKKLQEERKSLTQPKKEGGLKARLQKLSGTKK</sequence>
<keyword evidence="2" id="KW-0175">Coiled coil</keyword>
<feature type="compositionally biased region" description="Polar residues" evidence="3">
    <location>
        <begin position="726"/>
        <end position="737"/>
    </location>
</feature>
<dbReference type="PANTHER" id="PTHR45920">
    <property type="entry name" value="FORMIN HOMOLOGY 2 DOMAIN CONTAINING, ISOFORM I"/>
    <property type="match status" value="1"/>
</dbReference>
<evidence type="ECO:0000256" key="1">
    <source>
        <dbReference type="ARBA" id="ARBA00005271"/>
    </source>
</evidence>
<feature type="compositionally biased region" description="Basic residues" evidence="3">
    <location>
        <begin position="18"/>
        <end position="28"/>
    </location>
</feature>
<feature type="compositionally biased region" description="Basic and acidic residues" evidence="3">
    <location>
        <begin position="103"/>
        <end position="113"/>
    </location>
</feature>
<reference evidence="5 6" key="1">
    <citation type="submission" date="2023-11" db="EMBL/GenBank/DDBJ databases">
        <authorList>
            <person name="Hedman E."/>
            <person name="Englund M."/>
            <person name="Stromberg M."/>
            <person name="Nyberg Akerstrom W."/>
            <person name="Nylinder S."/>
            <person name="Jareborg N."/>
            <person name="Kallberg Y."/>
            <person name="Kronander E."/>
        </authorList>
    </citation>
    <scope>NUCLEOTIDE SEQUENCE [LARGE SCALE GENOMIC DNA]</scope>
</reference>
<keyword evidence="6" id="KW-1185">Reference proteome</keyword>
<feature type="compositionally biased region" description="Polar residues" evidence="3">
    <location>
        <begin position="114"/>
        <end position="129"/>
    </location>
</feature>
<dbReference type="Pfam" id="PF02181">
    <property type="entry name" value="FH2"/>
    <property type="match status" value="1"/>
</dbReference>
<feature type="compositionally biased region" description="Pro residues" evidence="3">
    <location>
        <begin position="1012"/>
        <end position="1099"/>
    </location>
</feature>
<feature type="compositionally biased region" description="Basic and acidic residues" evidence="3">
    <location>
        <begin position="1644"/>
        <end position="1661"/>
    </location>
</feature>
<protein>
    <recommendedName>
        <fullName evidence="4">FH2 domain-containing protein</fullName>
    </recommendedName>
</protein>
<feature type="compositionally biased region" description="Basic residues" evidence="3">
    <location>
        <begin position="36"/>
        <end position="45"/>
    </location>
</feature>
<evidence type="ECO:0000256" key="3">
    <source>
        <dbReference type="SAM" id="MobiDB-lite"/>
    </source>
</evidence>
<feature type="coiled-coil region" evidence="2">
    <location>
        <begin position="458"/>
        <end position="485"/>
    </location>
</feature>
<dbReference type="PRINTS" id="PR01217">
    <property type="entry name" value="PRICHEXTENSN"/>
</dbReference>
<evidence type="ECO:0000313" key="6">
    <source>
        <dbReference type="Proteomes" id="UP001314205"/>
    </source>
</evidence>
<feature type="compositionally biased region" description="Basic and acidic residues" evidence="3">
    <location>
        <begin position="839"/>
        <end position="852"/>
    </location>
</feature>
<feature type="region of interest" description="Disordered" evidence="3">
    <location>
        <begin position="726"/>
        <end position="747"/>
    </location>
</feature>
<feature type="compositionally biased region" description="Basic and acidic residues" evidence="3">
    <location>
        <begin position="46"/>
        <end position="60"/>
    </location>
</feature>
<gene>
    <name evidence="5" type="ORF">PARMNEM_LOCUS19844</name>
</gene>
<proteinExistence type="inferred from homology"/>
<dbReference type="GO" id="GO:0005856">
    <property type="term" value="C:cytoskeleton"/>
    <property type="evidence" value="ECO:0007669"/>
    <property type="project" value="TreeGrafter"/>
</dbReference>
<feature type="region of interest" description="Disordered" evidence="3">
    <location>
        <begin position="903"/>
        <end position="934"/>
    </location>
</feature>
<feature type="domain" description="FH2" evidence="4">
    <location>
        <begin position="1219"/>
        <end position="1649"/>
    </location>
</feature>
<evidence type="ECO:0000313" key="5">
    <source>
        <dbReference type="EMBL" id="CAK1601171.1"/>
    </source>
</evidence>
<feature type="compositionally biased region" description="Pro residues" evidence="3">
    <location>
        <begin position="770"/>
        <end position="785"/>
    </location>
</feature>
<dbReference type="SMART" id="SM00498">
    <property type="entry name" value="FH2"/>
    <property type="match status" value="1"/>
</dbReference>
<feature type="compositionally biased region" description="Polar residues" evidence="3">
    <location>
        <begin position="802"/>
        <end position="837"/>
    </location>
</feature>
<comment type="similarity">
    <text evidence="1">Belongs to the formin homology family. Cappuccino subfamily.</text>
</comment>
<name>A0AAV1M5E8_9NEOP</name>
<dbReference type="InterPro" id="IPR042201">
    <property type="entry name" value="FH2_Formin_sf"/>
</dbReference>
<evidence type="ECO:0000256" key="2">
    <source>
        <dbReference type="SAM" id="Coils"/>
    </source>
</evidence>
<feature type="region of interest" description="Disordered" evidence="3">
    <location>
        <begin position="1"/>
        <end position="69"/>
    </location>
</feature>
<organism evidence="5 6">
    <name type="scientific">Parnassius mnemosyne</name>
    <name type="common">clouded apollo</name>
    <dbReference type="NCBI Taxonomy" id="213953"/>
    <lineage>
        <taxon>Eukaryota</taxon>
        <taxon>Metazoa</taxon>
        <taxon>Ecdysozoa</taxon>
        <taxon>Arthropoda</taxon>
        <taxon>Hexapoda</taxon>
        <taxon>Insecta</taxon>
        <taxon>Pterygota</taxon>
        <taxon>Neoptera</taxon>
        <taxon>Endopterygota</taxon>
        <taxon>Lepidoptera</taxon>
        <taxon>Glossata</taxon>
        <taxon>Ditrysia</taxon>
        <taxon>Papilionoidea</taxon>
        <taxon>Papilionidae</taxon>
        <taxon>Parnassiinae</taxon>
        <taxon>Parnassini</taxon>
        <taxon>Parnassius</taxon>
        <taxon>Driopa</taxon>
    </lineage>
</organism>
<dbReference type="GO" id="GO:0005737">
    <property type="term" value="C:cytoplasm"/>
    <property type="evidence" value="ECO:0007669"/>
    <property type="project" value="UniProtKB-ARBA"/>
</dbReference>
<dbReference type="GO" id="GO:0030866">
    <property type="term" value="P:cortical actin cytoskeleton organization"/>
    <property type="evidence" value="ECO:0007669"/>
    <property type="project" value="TreeGrafter"/>
</dbReference>
<feature type="compositionally biased region" description="Polar residues" evidence="3">
    <location>
        <begin position="903"/>
        <end position="914"/>
    </location>
</feature>
<dbReference type="PROSITE" id="PS51444">
    <property type="entry name" value="FH2"/>
    <property type="match status" value="1"/>
</dbReference>
<comment type="caution">
    <text evidence="5">The sequence shown here is derived from an EMBL/GenBank/DDBJ whole genome shotgun (WGS) entry which is preliminary data.</text>
</comment>
<accession>A0AAV1M5E8</accession>
<dbReference type="EMBL" id="CAVLGL010000126">
    <property type="protein sequence ID" value="CAK1601171.1"/>
    <property type="molecule type" value="Genomic_DNA"/>
</dbReference>
<feature type="region of interest" description="Disordered" evidence="3">
    <location>
        <begin position="763"/>
        <end position="858"/>
    </location>
</feature>
<dbReference type="PANTHER" id="PTHR45920:SF7">
    <property type="entry name" value="FORMIN-G"/>
    <property type="match status" value="1"/>
</dbReference>
<dbReference type="SUPFAM" id="SSF101447">
    <property type="entry name" value="Formin homology 2 domain (FH2 domain)"/>
    <property type="match status" value="1"/>
</dbReference>
<feature type="region of interest" description="Disordered" evidence="3">
    <location>
        <begin position="1644"/>
        <end position="1673"/>
    </location>
</feature>
<feature type="region of interest" description="Disordered" evidence="3">
    <location>
        <begin position="85"/>
        <end position="129"/>
    </location>
</feature>
<dbReference type="GO" id="GO:0051015">
    <property type="term" value="F:actin filament binding"/>
    <property type="evidence" value="ECO:0007669"/>
    <property type="project" value="TreeGrafter"/>
</dbReference>
<feature type="compositionally biased region" description="Low complexity" evidence="3">
    <location>
        <begin position="999"/>
        <end position="1011"/>
    </location>
</feature>
<evidence type="ECO:0000259" key="4">
    <source>
        <dbReference type="PROSITE" id="PS51444"/>
    </source>
</evidence>
<feature type="compositionally biased region" description="Low complexity" evidence="3">
    <location>
        <begin position="90"/>
        <end position="101"/>
    </location>
</feature>
<feature type="compositionally biased region" description="Basic and acidic residues" evidence="3">
    <location>
        <begin position="738"/>
        <end position="747"/>
    </location>
</feature>
<feature type="compositionally biased region" description="Pro residues" evidence="3">
    <location>
        <begin position="969"/>
        <end position="998"/>
    </location>
</feature>